<reference evidence="1 2" key="1">
    <citation type="submission" date="2019-07" db="EMBL/GenBank/DDBJ databases">
        <title>Characteristics and whole genome analysis of the Enterococcus faecalis phage PEf771.</title>
        <authorList>
            <person name="Xiang Y."/>
            <person name="Ji X."/>
            <person name="Wei Y."/>
            <person name="Song F."/>
            <person name="Li W."/>
            <person name="Yang X."/>
        </authorList>
    </citation>
    <scope>NUCLEOTIDE SEQUENCE [LARGE SCALE GENOMIC DNA]</scope>
</reference>
<protein>
    <submittedName>
        <fullName evidence="1">Capsid and scaffold protein</fullName>
    </submittedName>
</protein>
<name>A0A6H1NPV6_9CAUD</name>
<evidence type="ECO:0000313" key="1">
    <source>
        <dbReference type="EMBL" id="QIZ03180.1"/>
    </source>
</evidence>
<dbReference type="Proteomes" id="UP000322060">
    <property type="component" value="Segment"/>
</dbReference>
<sequence length="32" mass="3814">MVYYTCKQGKHLFGRTQKKSIKNLVKTIDKKK</sequence>
<keyword evidence="2" id="KW-1185">Reference proteome</keyword>
<proteinExistence type="predicted"/>
<accession>A0A6H1NPV6</accession>
<dbReference type="EMBL" id="MN241318">
    <property type="protein sequence ID" value="QIZ03180.1"/>
    <property type="molecule type" value="Genomic_DNA"/>
</dbReference>
<evidence type="ECO:0000313" key="2">
    <source>
        <dbReference type="Proteomes" id="UP000322060"/>
    </source>
</evidence>
<gene>
    <name evidence="1" type="ORF">PEf771_153</name>
</gene>
<organism evidence="1 2">
    <name type="scientific">Enterococcus phage PEf771</name>
    <dbReference type="NCBI Taxonomy" id="2601638"/>
    <lineage>
        <taxon>Viruses</taxon>
        <taxon>Duplodnaviria</taxon>
        <taxon>Heunggongvirae</taxon>
        <taxon>Uroviricota</taxon>
        <taxon>Caudoviricetes</taxon>
        <taxon>Herelleviridae</taxon>
        <taxon>Brockvirinae</taxon>
        <taxon>Schiekvirus</taxon>
        <taxon>Schiekvirus Pef771</taxon>
    </lineage>
</organism>